<dbReference type="EMBL" id="CAJVPS010003885">
    <property type="protein sequence ID" value="CAG8595709.1"/>
    <property type="molecule type" value="Genomic_DNA"/>
</dbReference>
<protein>
    <submittedName>
        <fullName evidence="1">1407_t:CDS:1</fullName>
    </submittedName>
</protein>
<dbReference type="AlphaFoldDB" id="A0A9N9GA57"/>
<name>A0A9N9GA57_9GLOM</name>
<dbReference type="Gene3D" id="1.10.30.10">
    <property type="entry name" value="High mobility group box domain"/>
    <property type="match status" value="1"/>
</dbReference>
<keyword evidence="2" id="KW-1185">Reference proteome</keyword>
<dbReference type="InterPro" id="IPR036910">
    <property type="entry name" value="HMG_box_dom_sf"/>
</dbReference>
<reference evidence="1" key="1">
    <citation type="submission" date="2021-06" db="EMBL/GenBank/DDBJ databases">
        <authorList>
            <person name="Kallberg Y."/>
            <person name="Tangrot J."/>
            <person name="Rosling A."/>
        </authorList>
    </citation>
    <scope>NUCLEOTIDE SEQUENCE</scope>
    <source>
        <strain evidence="1">FL130A</strain>
    </source>
</reference>
<dbReference type="SUPFAM" id="SSF47095">
    <property type="entry name" value="HMG-box"/>
    <property type="match status" value="1"/>
</dbReference>
<dbReference type="Proteomes" id="UP000789508">
    <property type="component" value="Unassembled WGS sequence"/>
</dbReference>
<sequence length="226" mass="25772">MSEFHFVVNNANDTDEEVFAKYYEYPSLDDFKELSKCTPFFLFRIKVNKALQKGGRVKTAGEISRLASKLWDTMHDDEKDQYEQLSTVLSHQPDNWINISSTQYLQISTSNANSIRSELSRQIVDVSNISLMGHPIPNVNSPGFELSSQLVEVSNVSSMEHLNSNVNLPGSELFSQFVDVSTISSEEHQIPNADSPESEYFIYSKEIWTYEDSNLFVLDGEIYIML</sequence>
<gene>
    <name evidence="1" type="ORF">ALEPTO_LOCUS7908</name>
</gene>
<evidence type="ECO:0000313" key="2">
    <source>
        <dbReference type="Proteomes" id="UP000789508"/>
    </source>
</evidence>
<proteinExistence type="predicted"/>
<organism evidence="1 2">
    <name type="scientific">Ambispora leptoticha</name>
    <dbReference type="NCBI Taxonomy" id="144679"/>
    <lineage>
        <taxon>Eukaryota</taxon>
        <taxon>Fungi</taxon>
        <taxon>Fungi incertae sedis</taxon>
        <taxon>Mucoromycota</taxon>
        <taxon>Glomeromycotina</taxon>
        <taxon>Glomeromycetes</taxon>
        <taxon>Archaeosporales</taxon>
        <taxon>Ambisporaceae</taxon>
        <taxon>Ambispora</taxon>
    </lineage>
</organism>
<accession>A0A9N9GA57</accession>
<evidence type="ECO:0000313" key="1">
    <source>
        <dbReference type="EMBL" id="CAG8595709.1"/>
    </source>
</evidence>
<comment type="caution">
    <text evidence="1">The sequence shown here is derived from an EMBL/GenBank/DDBJ whole genome shotgun (WGS) entry which is preliminary data.</text>
</comment>